<gene>
    <name evidence="1" type="ORF">SAMN05421779_101342</name>
</gene>
<dbReference type="EMBL" id="FTOA01000001">
    <property type="protein sequence ID" value="SIS38111.1"/>
    <property type="molecule type" value="Genomic_DNA"/>
</dbReference>
<dbReference type="RefSeq" id="WP_076398333.1">
    <property type="nucleotide sequence ID" value="NZ_FTOA01000001.1"/>
</dbReference>
<dbReference type="PIRSF" id="PIRSF030820">
    <property type="entry name" value="UCP030820"/>
    <property type="match status" value="1"/>
</dbReference>
<evidence type="ECO:0000313" key="1">
    <source>
        <dbReference type="EMBL" id="SIS38111.1"/>
    </source>
</evidence>
<dbReference type="InterPro" id="IPR008318">
    <property type="entry name" value="UCP030820"/>
</dbReference>
<dbReference type="Proteomes" id="UP000185678">
    <property type="component" value="Unassembled WGS sequence"/>
</dbReference>
<dbReference type="AlphaFoldDB" id="A0A1N7IM96"/>
<reference evidence="1 2" key="1">
    <citation type="submission" date="2017-01" db="EMBL/GenBank/DDBJ databases">
        <authorList>
            <person name="Mah S.A."/>
            <person name="Swanson W.J."/>
            <person name="Moy G.W."/>
            <person name="Vacquier V.D."/>
        </authorList>
    </citation>
    <scope>NUCLEOTIDE SEQUENCE [LARGE SCALE GENOMIC DNA]</scope>
    <source>
        <strain evidence="1 2">DSM 11589</strain>
    </source>
</reference>
<name>A0A1N7IM96_9PROT</name>
<evidence type="ECO:0000313" key="2">
    <source>
        <dbReference type="Proteomes" id="UP000185678"/>
    </source>
</evidence>
<protein>
    <submittedName>
        <fullName evidence="1">Uncharacterized conserved protein, DUF934 family</fullName>
    </submittedName>
</protein>
<accession>A0A1N7IM96</accession>
<dbReference type="OrthoDB" id="9800421at2"/>
<keyword evidence="2" id="KW-1185">Reference proteome</keyword>
<organism evidence="1 2">
    <name type="scientific">Insolitispirillum peregrinum</name>
    <dbReference type="NCBI Taxonomy" id="80876"/>
    <lineage>
        <taxon>Bacteria</taxon>
        <taxon>Pseudomonadati</taxon>
        <taxon>Pseudomonadota</taxon>
        <taxon>Alphaproteobacteria</taxon>
        <taxon>Rhodospirillales</taxon>
        <taxon>Novispirillaceae</taxon>
        <taxon>Insolitispirillum</taxon>
    </lineage>
</organism>
<proteinExistence type="predicted"/>
<dbReference type="STRING" id="80876.SAMN05421779_101342"/>
<dbReference type="Pfam" id="PF06073">
    <property type="entry name" value="DUF934"/>
    <property type="match status" value="1"/>
</dbReference>
<sequence>MPLVKKTAEGVELIPTAWTRLAEGDALPDSGAVLVPLSLWLEQRDTLRQRAEPVGVWLASNTDTAFAAWGEALAGDLLGLPVVAIDFPVFGDGRGYSIAALLRQRHGYRGELRAIGNVLVDQVSAMVRVGFDGFEVAEGTRLELLEQAWSRFPAVYQTATDGRETIWQRRAAFAAAKGTGA</sequence>